<gene>
    <name evidence="14" type="ORF">SAMN05192530_10172</name>
</gene>
<dbReference type="PROSITE" id="PS01000">
    <property type="entry name" value="SDH_CYT_1"/>
    <property type="match status" value="1"/>
</dbReference>
<comment type="subunit">
    <text evidence="11">Part of an enzyme complex containing four subunits: a flavoprotein, an iron-sulfur protein, plus two membrane-anchoring proteins, SdhC and SdhD. The complex can form homotrimers.</text>
</comment>
<dbReference type="GO" id="GO:0009055">
    <property type="term" value="F:electron transfer activity"/>
    <property type="evidence" value="ECO:0007669"/>
    <property type="project" value="InterPro"/>
</dbReference>
<dbReference type="GO" id="GO:0046872">
    <property type="term" value="F:metal ion binding"/>
    <property type="evidence" value="ECO:0007669"/>
    <property type="project" value="UniProtKB-KW"/>
</dbReference>
<evidence type="ECO:0000256" key="10">
    <source>
        <dbReference type="ARBA" id="ARBA00023136"/>
    </source>
</evidence>
<evidence type="ECO:0000256" key="11">
    <source>
        <dbReference type="ARBA" id="ARBA00025912"/>
    </source>
</evidence>
<accession>A0A1H0BZP1</accession>
<dbReference type="GO" id="GO:0006099">
    <property type="term" value="P:tricarboxylic acid cycle"/>
    <property type="evidence" value="ECO:0007669"/>
    <property type="project" value="InterPro"/>
</dbReference>
<dbReference type="InterPro" id="IPR018495">
    <property type="entry name" value="Succ_DH_cyt_bsu_CS"/>
</dbReference>
<dbReference type="Pfam" id="PF01127">
    <property type="entry name" value="Sdh_cyt"/>
    <property type="match status" value="1"/>
</dbReference>
<dbReference type="PANTHER" id="PTHR10978">
    <property type="entry name" value="SUCCINATE DEHYDROGENASE CYTOCHROME B560 SUBUNIT"/>
    <property type="match status" value="1"/>
</dbReference>
<evidence type="ECO:0000256" key="12">
    <source>
        <dbReference type="PIRSR" id="PIRSR000178-1"/>
    </source>
</evidence>
<keyword evidence="15" id="KW-1185">Reference proteome</keyword>
<reference evidence="14 15" key="1">
    <citation type="submission" date="2016-10" db="EMBL/GenBank/DDBJ databases">
        <authorList>
            <person name="de Groot N.N."/>
        </authorList>
    </citation>
    <scope>NUCLEOTIDE SEQUENCE [LARGE SCALE GENOMIC DNA]</scope>
    <source>
        <strain evidence="15">L7-484,KACC 16230,DSM 25025</strain>
    </source>
</reference>
<dbReference type="STRING" id="1166073.SAMN05192530_10172"/>
<dbReference type="PROSITE" id="PS01001">
    <property type="entry name" value="SDH_CYT_2"/>
    <property type="match status" value="1"/>
</dbReference>
<evidence type="ECO:0000256" key="2">
    <source>
        <dbReference type="ARBA" id="ARBA00004141"/>
    </source>
</evidence>
<dbReference type="EMBL" id="FNIT01000001">
    <property type="protein sequence ID" value="SDN51069.1"/>
    <property type="molecule type" value="Genomic_DNA"/>
</dbReference>
<dbReference type="NCBIfam" id="TIGR02970">
    <property type="entry name" value="succ_dehyd_cytB"/>
    <property type="match status" value="1"/>
</dbReference>
<dbReference type="Gene3D" id="1.20.1300.10">
    <property type="entry name" value="Fumarate reductase/succinate dehydrogenase, transmembrane subunit"/>
    <property type="match status" value="1"/>
</dbReference>
<evidence type="ECO:0000256" key="5">
    <source>
        <dbReference type="ARBA" id="ARBA00022617"/>
    </source>
</evidence>
<evidence type="ECO:0000256" key="4">
    <source>
        <dbReference type="ARBA" id="ARBA00020076"/>
    </source>
</evidence>
<dbReference type="CDD" id="cd03499">
    <property type="entry name" value="SQR_TypeC_SdhC"/>
    <property type="match status" value="1"/>
</dbReference>
<comment type="function">
    <text evidence="1">Membrane-anchoring subunit of succinate dehydrogenase (SDH).</text>
</comment>
<evidence type="ECO:0000256" key="1">
    <source>
        <dbReference type="ARBA" id="ARBA00004050"/>
    </source>
</evidence>
<keyword evidence="10 13" id="KW-0472">Membrane</keyword>
<evidence type="ECO:0000256" key="9">
    <source>
        <dbReference type="ARBA" id="ARBA00023004"/>
    </source>
</evidence>
<evidence type="ECO:0000256" key="13">
    <source>
        <dbReference type="SAM" id="Phobius"/>
    </source>
</evidence>
<keyword evidence="5 12" id="KW-0349">Heme</keyword>
<dbReference type="Proteomes" id="UP000198793">
    <property type="component" value="Unassembled WGS sequence"/>
</dbReference>
<keyword evidence="8 13" id="KW-1133">Transmembrane helix</keyword>
<keyword evidence="6 13" id="KW-0812">Transmembrane</keyword>
<keyword evidence="7 12" id="KW-0479">Metal-binding</keyword>
<dbReference type="InterPro" id="IPR034804">
    <property type="entry name" value="SQR/QFR_C/D"/>
</dbReference>
<dbReference type="PANTHER" id="PTHR10978:SF5">
    <property type="entry name" value="SUCCINATE DEHYDROGENASE CYTOCHROME B560 SUBUNIT, MITOCHONDRIAL"/>
    <property type="match status" value="1"/>
</dbReference>
<keyword evidence="9 12" id="KW-0408">Iron</keyword>
<comment type="cofactor">
    <cofactor evidence="12">
        <name>heme</name>
        <dbReference type="ChEBI" id="CHEBI:30413"/>
    </cofactor>
    <text evidence="12">The heme is bound between the two transmembrane subunits.</text>
</comment>
<dbReference type="InterPro" id="IPR014314">
    <property type="entry name" value="Succ_DH_cytb556"/>
</dbReference>
<evidence type="ECO:0000256" key="7">
    <source>
        <dbReference type="ARBA" id="ARBA00022723"/>
    </source>
</evidence>
<evidence type="ECO:0000256" key="3">
    <source>
        <dbReference type="ARBA" id="ARBA00007244"/>
    </source>
</evidence>
<comment type="similarity">
    <text evidence="3">Belongs to the cytochrome b560 family.</text>
</comment>
<dbReference type="SUPFAM" id="SSF81343">
    <property type="entry name" value="Fumarate reductase respiratory complex transmembrane subunits"/>
    <property type="match status" value="1"/>
</dbReference>
<feature type="transmembrane region" description="Helical" evidence="13">
    <location>
        <begin position="65"/>
        <end position="86"/>
    </location>
</feature>
<feature type="transmembrane region" description="Helical" evidence="13">
    <location>
        <begin position="112"/>
        <end position="133"/>
    </location>
</feature>
<dbReference type="GO" id="GO:0016020">
    <property type="term" value="C:membrane"/>
    <property type="evidence" value="ECO:0007669"/>
    <property type="project" value="UniProtKB-SubCell"/>
</dbReference>
<dbReference type="InterPro" id="IPR000701">
    <property type="entry name" value="SuccDH_FuR_B_TM-su"/>
</dbReference>
<evidence type="ECO:0000256" key="6">
    <source>
        <dbReference type="ARBA" id="ARBA00022692"/>
    </source>
</evidence>
<dbReference type="PIRSF" id="PIRSF000178">
    <property type="entry name" value="SDH_cyt_b560"/>
    <property type="match status" value="1"/>
</dbReference>
<comment type="subcellular location">
    <subcellularLocation>
        <location evidence="2">Membrane</location>
        <topology evidence="2">Multi-pass membrane protein</topology>
    </subcellularLocation>
</comment>
<feature type="binding site" description="axial binding residue" evidence="12">
    <location>
        <position position="88"/>
    </location>
    <ligand>
        <name>heme</name>
        <dbReference type="ChEBI" id="CHEBI:30413"/>
        <note>ligand shared with second transmembrane subunit</note>
    </ligand>
    <ligandPart>
        <name>Fe</name>
        <dbReference type="ChEBI" id="CHEBI:18248"/>
    </ligandPart>
</feature>
<sequence>MSDAKTVRGAAARPMSPHLTVYRFRPTMTMSILHRITGGALYVGTVLVVWWLVAAASGPEAFSWASWFFNSILGRLVLFAYSWTLLHHMAGGIRHLVWDTGAGLSKETSTKFAVGTLVASLVGTVLLWLLVVVL</sequence>
<evidence type="ECO:0000256" key="8">
    <source>
        <dbReference type="ARBA" id="ARBA00022989"/>
    </source>
</evidence>
<proteinExistence type="inferred from homology"/>
<evidence type="ECO:0000313" key="15">
    <source>
        <dbReference type="Proteomes" id="UP000198793"/>
    </source>
</evidence>
<dbReference type="AlphaFoldDB" id="A0A1H0BZP1"/>
<name>A0A1H0BZP1_9HYPH</name>
<organism evidence="14 15">
    <name type="scientific">Aureimonas jatrophae</name>
    <dbReference type="NCBI Taxonomy" id="1166073"/>
    <lineage>
        <taxon>Bacteria</taxon>
        <taxon>Pseudomonadati</taxon>
        <taxon>Pseudomonadota</taxon>
        <taxon>Alphaproteobacteria</taxon>
        <taxon>Hyphomicrobiales</taxon>
        <taxon>Aurantimonadaceae</taxon>
        <taxon>Aureimonas</taxon>
    </lineage>
</organism>
<evidence type="ECO:0000313" key="14">
    <source>
        <dbReference type="EMBL" id="SDN51069.1"/>
    </source>
</evidence>
<protein>
    <recommendedName>
        <fullName evidence="4">Succinate dehydrogenase cytochrome b556 subunit</fullName>
    </recommendedName>
</protein>
<feature type="transmembrane region" description="Helical" evidence="13">
    <location>
        <begin position="32"/>
        <end position="53"/>
    </location>
</feature>